<dbReference type="EMBL" id="BMAT01007661">
    <property type="protein sequence ID" value="GFR68787.1"/>
    <property type="molecule type" value="Genomic_DNA"/>
</dbReference>
<comment type="caution">
    <text evidence="1">The sequence shown here is derived from an EMBL/GenBank/DDBJ whole genome shotgun (WGS) entry which is preliminary data.</text>
</comment>
<reference evidence="1 2" key="1">
    <citation type="journal article" date="2021" name="Elife">
        <title>Chloroplast acquisition without the gene transfer in kleptoplastic sea slugs, Plakobranchus ocellatus.</title>
        <authorList>
            <person name="Maeda T."/>
            <person name="Takahashi S."/>
            <person name="Yoshida T."/>
            <person name="Shimamura S."/>
            <person name="Takaki Y."/>
            <person name="Nagai Y."/>
            <person name="Toyoda A."/>
            <person name="Suzuki Y."/>
            <person name="Arimoto A."/>
            <person name="Ishii H."/>
            <person name="Satoh N."/>
            <person name="Nishiyama T."/>
            <person name="Hasebe M."/>
            <person name="Maruyama T."/>
            <person name="Minagawa J."/>
            <person name="Obokata J."/>
            <person name="Shigenobu S."/>
        </authorList>
    </citation>
    <scope>NUCLEOTIDE SEQUENCE [LARGE SCALE GENOMIC DNA]</scope>
</reference>
<gene>
    <name evidence="1" type="ORF">ElyMa_003742400</name>
</gene>
<evidence type="ECO:0008006" key="3">
    <source>
        <dbReference type="Google" id="ProtNLM"/>
    </source>
</evidence>
<evidence type="ECO:0000313" key="2">
    <source>
        <dbReference type="Proteomes" id="UP000762676"/>
    </source>
</evidence>
<keyword evidence="2" id="KW-1185">Reference proteome</keyword>
<name>A0AAV4F6D9_9GAST</name>
<organism evidence="1 2">
    <name type="scientific">Elysia marginata</name>
    <dbReference type="NCBI Taxonomy" id="1093978"/>
    <lineage>
        <taxon>Eukaryota</taxon>
        <taxon>Metazoa</taxon>
        <taxon>Spiralia</taxon>
        <taxon>Lophotrochozoa</taxon>
        <taxon>Mollusca</taxon>
        <taxon>Gastropoda</taxon>
        <taxon>Heterobranchia</taxon>
        <taxon>Euthyneura</taxon>
        <taxon>Panpulmonata</taxon>
        <taxon>Sacoglossa</taxon>
        <taxon>Placobranchoidea</taxon>
        <taxon>Plakobranchidae</taxon>
        <taxon>Elysia</taxon>
    </lineage>
</organism>
<evidence type="ECO:0000313" key="1">
    <source>
        <dbReference type="EMBL" id="GFR68787.1"/>
    </source>
</evidence>
<protein>
    <recommendedName>
        <fullName evidence="3">Secreted protein</fullName>
    </recommendedName>
</protein>
<dbReference type="AlphaFoldDB" id="A0AAV4F6D9"/>
<sequence length="97" mass="10782">MPAAFLRSVALLGWERYCLLNMGDADSQDCGVLDASGVNSSAFPGQLFHVWSGSWYLHRSLSARELCLCLVVYLIPHRPSILPLYLFSSMLLFSGLE</sequence>
<accession>A0AAV4F6D9</accession>
<dbReference type="Proteomes" id="UP000762676">
    <property type="component" value="Unassembled WGS sequence"/>
</dbReference>
<proteinExistence type="predicted"/>